<dbReference type="EMBL" id="CP003221">
    <property type="protein sequence ID" value="EGJ49457.1"/>
    <property type="molecule type" value="Genomic_DNA"/>
</dbReference>
<feature type="compositionally biased region" description="Basic and acidic residues" evidence="1">
    <location>
        <begin position="94"/>
        <end position="103"/>
    </location>
</feature>
<feature type="compositionally biased region" description="Basic and acidic residues" evidence="1">
    <location>
        <begin position="62"/>
        <end position="78"/>
    </location>
</feature>
<feature type="region of interest" description="Disordered" evidence="1">
    <location>
        <begin position="61"/>
        <end position="103"/>
    </location>
</feature>
<reference evidence="2 3" key="1">
    <citation type="journal article" date="2011" name="J. Bacteriol.">
        <title>Genome sequence of the mercury-methylating and pleomorphic Desulfovibrio africanus Strain Walvis Bay.</title>
        <authorList>
            <person name="Brown S.D."/>
            <person name="Wall J.D."/>
            <person name="Kucken A.M."/>
            <person name="Gilmour C.C."/>
            <person name="Podar M."/>
            <person name="Brandt C.C."/>
            <person name="Teshima H."/>
            <person name="Detter J.C."/>
            <person name="Han C.S."/>
            <person name="Land M.L."/>
            <person name="Lucas S."/>
            <person name="Han J."/>
            <person name="Pennacchio L."/>
            <person name="Nolan M."/>
            <person name="Pitluck S."/>
            <person name="Woyke T."/>
            <person name="Goodwin L."/>
            <person name="Palumbo A.V."/>
            <person name="Elias D.A."/>
        </authorList>
    </citation>
    <scope>NUCLEOTIDE SEQUENCE [LARGE SCALE GENOMIC DNA]</scope>
    <source>
        <strain evidence="2 3">Walvis Bay</strain>
    </source>
</reference>
<organism evidence="2 3">
    <name type="scientific">Desulfocurvibacter africanus subsp. africanus str. Walvis Bay</name>
    <dbReference type="NCBI Taxonomy" id="690850"/>
    <lineage>
        <taxon>Bacteria</taxon>
        <taxon>Pseudomonadati</taxon>
        <taxon>Thermodesulfobacteriota</taxon>
        <taxon>Desulfovibrionia</taxon>
        <taxon>Desulfovibrionales</taxon>
        <taxon>Desulfovibrionaceae</taxon>
        <taxon>Desulfocurvibacter</taxon>
    </lineage>
</organism>
<dbReference type="Proteomes" id="UP000007844">
    <property type="component" value="Chromosome"/>
</dbReference>
<accession>F3YXL3</accession>
<proteinExistence type="predicted"/>
<dbReference type="RefSeq" id="WP_014259265.1">
    <property type="nucleotide sequence ID" value="NC_016629.1"/>
</dbReference>
<evidence type="ECO:0000256" key="1">
    <source>
        <dbReference type="SAM" id="MobiDB-lite"/>
    </source>
</evidence>
<name>F3YXL3_DESAF</name>
<evidence type="ECO:0000313" key="2">
    <source>
        <dbReference type="EMBL" id="EGJ49457.1"/>
    </source>
</evidence>
<gene>
    <name evidence="2" type="ORF">Desaf_1114</name>
</gene>
<keyword evidence="3" id="KW-1185">Reference proteome</keyword>
<sequence length="103" mass="11560">MNSIVLQRIRQIIASPEEERPASFELAYKLAKESADGGGDPDKLPWLLVRMFSIFEYGQEPQDVHEDPQAGLREEGVPKDSPILRSETAKTLQRRADGKSEGH</sequence>
<dbReference type="KEGG" id="daf:Desaf_1114"/>
<dbReference type="AlphaFoldDB" id="F3YXL3"/>
<dbReference type="HOGENOM" id="CLU_2259169_0_0_7"/>
<protein>
    <submittedName>
        <fullName evidence="2">Uncharacterized protein</fullName>
    </submittedName>
</protein>
<evidence type="ECO:0000313" key="3">
    <source>
        <dbReference type="Proteomes" id="UP000007844"/>
    </source>
</evidence>